<dbReference type="InterPro" id="IPR038765">
    <property type="entry name" value="Papain-like_cys_pep_sf"/>
</dbReference>
<evidence type="ECO:0000256" key="3">
    <source>
        <dbReference type="ARBA" id="ARBA00022670"/>
    </source>
</evidence>
<feature type="domain" description="Ubiquitin-like protease family profile" evidence="7">
    <location>
        <begin position="295"/>
        <end position="452"/>
    </location>
</feature>
<keyword evidence="9" id="KW-1185">Reference proteome</keyword>
<dbReference type="GO" id="GO:0070139">
    <property type="term" value="F:SUMO-specific endopeptidase activity"/>
    <property type="evidence" value="ECO:0007669"/>
    <property type="project" value="TreeGrafter"/>
</dbReference>
<dbReference type="Gene3D" id="3.40.395.10">
    <property type="entry name" value="Adenoviral Proteinase, Chain A"/>
    <property type="match status" value="1"/>
</dbReference>
<dbReference type="STRING" id="763407.A0A167PYK1"/>
<dbReference type="PANTHER" id="PTHR46896">
    <property type="entry name" value="SENTRIN-SPECIFIC PROTEASE"/>
    <property type="match status" value="1"/>
</dbReference>
<evidence type="ECO:0000313" key="9">
    <source>
        <dbReference type="Proteomes" id="UP000077315"/>
    </source>
</evidence>
<dbReference type="AlphaFoldDB" id="A0A167PYK1"/>
<dbReference type="InParanoid" id="A0A167PYK1"/>
<feature type="compositionally biased region" description="Basic and acidic residues" evidence="6">
    <location>
        <begin position="29"/>
        <end position="55"/>
    </location>
</feature>
<reference evidence="9" key="1">
    <citation type="submission" date="2015-06" db="EMBL/GenBank/DDBJ databases">
        <title>Expansion of signal transduction pathways in fungi by whole-genome duplication.</title>
        <authorList>
            <consortium name="DOE Joint Genome Institute"/>
            <person name="Corrochano L.M."/>
            <person name="Kuo A."/>
            <person name="Marcet-Houben M."/>
            <person name="Polaino S."/>
            <person name="Salamov A."/>
            <person name="Villalobos J.M."/>
            <person name="Alvarez M.I."/>
            <person name="Avalos J."/>
            <person name="Benito E.P."/>
            <person name="Benoit I."/>
            <person name="Burger G."/>
            <person name="Camino L.P."/>
            <person name="Canovas D."/>
            <person name="Cerda-Olmedo E."/>
            <person name="Cheng J.-F."/>
            <person name="Dominguez A."/>
            <person name="Elias M."/>
            <person name="Eslava A.P."/>
            <person name="Glaser F."/>
            <person name="Grimwood J."/>
            <person name="Gutierrez G."/>
            <person name="Heitman J."/>
            <person name="Henrissat B."/>
            <person name="Iturriaga E.A."/>
            <person name="Lang B.F."/>
            <person name="Lavin J.L."/>
            <person name="Lee S."/>
            <person name="Li W."/>
            <person name="Lindquist E."/>
            <person name="Lopez-Garcia S."/>
            <person name="Luque E.M."/>
            <person name="Marcos A.T."/>
            <person name="Martin J."/>
            <person name="McCluskey K."/>
            <person name="Medina H.R."/>
            <person name="Miralles-Duran A."/>
            <person name="Miyazaki A."/>
            <person name="Munoz-Torres E."/>
            <person name="Oguiza J.A."/>
            <person name="Ohm R."/>
            <person name="Olmedo M."/>
            <person name="Orejas M."/>
            <person name="Ortiz-Castellanos L."/>
            <person name="Pisabarro A.G."/>
            <person name="Rodriguez-Romero J."/>
            <person name="Ruiz-Herrera J."/>
            <person name="Ruiz-Vazquez R."/>
            <person name="Sanz C."/>
            <person name="Schackwitz W."/>
            <person name="Schmutz J."/>
            <person name="Shahriari M."/>
            <person name="Shelest E."/>
            <person name="Silva-Franco F."/>
            <person name="Soanes D."/>
            <person name="Syed K."/>
            <person name="Tagua V.G."/>
            <person name="Talbot N.J."/>
            <person name="Thon M."/>
            <person name="De vries R.P."/>
            <person name="Wiebenga A."/>
            <person name="Yadav J.S."/>
            <person name="Braun E.L."/>
            <person name="Baker S."/>
            <person name="Garre V."/>
            <person name="Horwitz B."/>
            <person name="Torres-Martinez S."/>
            <person name="Idnurm A."/>
            <person name="Herrera-Estrella A."/>
            <person name="Gabaldon T."/>
            <person name="Grigoriev I.V."/>
        </authorList>
    </citation>
    <scope>NUCLEOTIDE SEQUENCE [LARGE SCALE GENOMIC DNA]</scope>
    <source>
        <strain evidence="9">NRRL 1555(-)</strain>
    </source>
</reference>
<dbReference type="GO" id="GO:0005737">
    <property type="term" value="C:cytoplasm"/>
    <property type="evidence" value="ECO:0007669"/>
    <property type="project" value="TreeGrafter"/>
</dbReference>
<dbReference type="SUPFAM" id="SSF54001">
    <property type="entry name" value="Cysteine proteinases"/>
    <property type="match status" value="1"/>
</dbReference>
<dbReference type="FunCoup" id="A0A167PYK1">
    <property type="interactions" value="179"/>
</dbReference>
<feature type="region of interest" description="Disordered" evidence="6">
    <location>
        <begin position="1"/>
        <end position="64"/>
    </location>
</feature>
<comment type="similarity">
    <text evidence="1">Belongs to the peptidase C48 family.</text>
</comment>
<dbReference type="GO" id="GO:0006508">
    <property type="term" value="P:proteolysis"/>
    <property type="evidence" value="ECO:0007669"/>
    <property type="project" value="UniProtKB-KW"/>
</dbReference>
<dbReference type="InterPro" id="IPR051947">
    <property type="entry name" value="Sentrin-specific_protease"/>
</dbReference>
<evidence type="ECO:0000256" key="4">
    <source>
        <dbReference type="ARBA" id="ARBA00022786"/>
    </source>
</evidence>
<sequence length="515" mass="59791">MHKCNMNRKRQHDSDVELVKAKIAKSVSTRKDRETTSKNEYKSRTRSQKSKEKAVNTRSQSAQPTHDYIDNLEQTFEKATLEEIERSDTFNTCCYKEAAYTSEDENTKVSMLSMSNIESNITEIPKADANIKKRKWINLLNNKYSHVVSSDEDELSLTRPAPNKKSIAVKYKENSTNNKEQYENILLPQKLERRLKRSSSPSYREGFVRKKRIPTKINVPSNENSERGRHKGIFVPRSPTLSCESDSQSSCVMVSKSLSPKPHIIEISEDEDETYGKDGILFTYPFHGKDQRNKILITRRDTEKLKLGVYINDTLVDFFLLWSKDVAAVKAPEARKDTHIFNCFFYPYLREMVEKENNEFSLKKWTSNLDLFKKKHLIVPVNERPRIYLLDSIGVERKSILKNMVKYLNHEAKARYGSETTFIKPDLVHANVPQQKNGSDCGIYLIHFVGVFLENPEKCIDLLEATTTDEEAWGATSMDEKREYLRNVVRQLNEEWAKLQPDLLKNTVDYKNDKT</sequence>
<evidence type="ECO:0000256" key="1">
    <source>
        <dbReference type="ARBA" id="ARBA00005234"/>
    </source>
</evidence>
<feature type="compositionally biased region" description="Basic residues" evidence="6">
    <location>
        <begin position="1"/>
        <end position="11"/>
    </location>
</feature>
<evidence type="ECO:0000259" key="7">
    <source>
        <dbReference type="PROSITE" id="PS50600"/>
    </source>
</evidence>
<dbReference type="PANTHER" id="PTHR46896:SF3">
    <property type="entry name" value="FI06413P-RELATED"/>
    <property type="match status" value="1"/>
</dbReference>
<evidence type="ECO:0000256" key="5">
    <source>
        <dbReference type="ARBA" id="ARBA00022801"/>
    </source>
</evidence>
<dbReference type="GeneID" id="29001881"/>
<dbReference type="Pfam" id="PF02902">
    <property type="entry name" value="Peptidase_C48"/>
    <property type="match status" value="1"/>
</dbReference>
<feature type="region of interest" description="Disordered" evidence="6">
    <location>
        <begin position="218"/>
        <end position="245"/>
    </location>
</feature>
<dbReference type="PROSITE" id="PS50600">
    <property type="entry name" value="ULP_PROTEASE"/>
    <property type="match status" value="1"/>
</dbReference>
<evidence type="ECO:0000256" key="2">
    <source>
        <dbReference type="ARBA" id="ARBA00022553"/>
    </source>
</evidence>
<dbReference type="OrthoDB" id="442460at2759"/>
<dbReference type="GO" id="GO:0005634">
    <property type="term" value="C:nucleus"/>
    <property type="evidence" value="ECO:0007669"/>
    <property type="project" value="TreeGrafter"/>
</dbReference>
<accession>A0A167PYK1</accession>
<keyword evidence="2" id="KW-0597">Phosphoprotein</keyword>
<dbReference type="VEuPathDB" id="FungiDB:PHYBLDRAFT_62464"/>
<keyword evidence="4" id="KW-0833">Ubl conjugation pathway</keyword>
<protein>
    <recommendedName>
        <fullName evidence="7">Ubiquitin-like protease family profile domain-containing protein</fullName>
    </recommendedName>
</protein>
<evidence type="ECO:0000313" key="8">
    <source>
        <dbReference type="EMBL" id="OAD78778.1"/>
    </source>
</evidence>
<dbReference type="GO" id="GO:0016926">
    <property type="term" value="P:protein desumoylation"/>
    <property type="evidence" value="ECO:0007669"/>
    <property type="project" value="TreeGrafter"/>
</dbReference>
<dbReference type="InterPro" id="IPR003653">
    <property type="entry name" value="Peptidase_C48_C"/>
</dbReference>
<name>A0A167PYK1_PHYB8</name>
<dbReference type="EMBL" id="KV440973">
    <property type="protein sequence ID" value="OAD78778.1"/>
    <property type="molecule type" value="Genomic_DNA"/>
</dbReference>
<dbReference type="RefSeq" id="XP_018296818.1">
    <property type="nucleotide sequence ID" value="XM_018440975.1"/>
</dbReference>
<organism evidence="8 9">
    <name type="scientific">Phycomyces blakesleeanus (strain ATCC 8743b / DSM 1359 / FGSC 10004 / NBRC 33097 / NRRL 1555)</name>
    <dbReference type="NCBI Taxonomy" id="763407"/>
    <lineage>
        <taxon>Eukaryota</taxon>
        <taxon>Fungi</taxon>
        <taxon>Fungi incertae sedis</taxon>
        <taxon>Mucoromycota</taxon>
        <taxon>Mucoromycotina</taxon>
        <taxon>Mucoromycetes</taxon>
        <taxon>Mucorales</taxon>
        <taxon>Phycomycetaceae</taxon>
        <taxon>Phycomyces</taxon>
    </lineage>
</organism>
<evidence type="ECO:0000256" key="6">
    <source>
        <dbReference type="SAM" id="MobiDB-lite"/>
    </source>
</evidence>
<keyword evidence="5" id="KW-0378">Hydrolase</keyword>
<proteinExistence type="inferred from homology"/>
<dbReference type="Proteomes" id="UP000077315">
    <property type="component" value="Unassembled WGS sequence"/>
</dbReference>
<gene>
    <name evidence="8" type="ORF">PHYBLDRAFT_62464</name>
</gene>
<keyword evidence="3" id="KW-0645">Protease</keyword>